<proteinExistence type="predicted"/>
<dbReference type="EMBL" id="CH473997">
    <property type="protein sequence ID" value="EDL91845.1"/>
    <property type="molecule type" value="Genomic_DNA"/>
</dbReference>
<evidence type="ECO:0000313" key="1">
    <source>
        <dbReference type="EMBL" id="EDL91845.1"/>
    </source>
</evidence>
<name>A6JR92_RAT</name>
<reference evidence="1 2" key="1">
    <citation type="submission" date="2005-09" db="EMBL/GenBank/DDBJ databases">
        <authorList>
            <person name="Mural R.J."/>
            <person name="Li P.W."/>
            <person name="Adams M.D."/>
            <person name="Amanatides P.G."/>
            <person name="Baden-Tillson H."/>
            <person name="Barnstead M."/>
            <person name="Chin S.H."/>
            <person name="Dew I."/>
            <person name="Evans C.A."/>
            <person name="Ferriera S."/>
            <person name="Flanigan M."/>
            <person name="Fosler C."/>
            <person name="Glodek A."/>
            <person name="Gu Z."/>
            <person name="Holt R.A."/>
            <person name="Jennings D."/>
            <person name="Kraft C.L."/>
            <person name="Lu F."/>
            <person name="Nguyen T."/>
            <person name="Nusskern D.R."/>
            <person name="Pfannkoch C.M."/>
            <person name="Sitter C."/>
            <person name="Sutton G.G."/>
            <person name="Venter J.C."/>
            <person name="Wang Z."/>
            <person name="Woodage T."/>
            <person name="Zheng X.H."/>
            <person name="Zhong F."/>
        </authorList>
    </citation>
    <scope>NUCLEOTIDE SEQUENCE [LARGE SCALE GENOMIC DNA]</scope>
    <source>
        <strain>BN</strain>
        <strain evidence="2">Sprague-Dawley</strain>
    </source>
</reference>
<dbReference type="Proteomes" id="UP000234681">
    <property type="component" value="Chromosome 9"/>
</dbReference>
<protein>
    <submittedName>
        <fullName evidence="1">RCG55488, isoform CRA_b</fullName>
    </submittedName>
</protein>
<gene>
    <name evidence="1" type="ORF">rCG_55488</name>
</gene>
<accession>A6JR92</accession>
<evidence type="ECO:0000313" key="2">
    <source>
        <dbReference type="Proteomes" id="UP000234681"/>
    </source>
</evidence>
<sequence>MQPNHPPLPLGLRRHGRASLFSFQARLQGTPRNWTASGCPFLAAYIKAVHPFSEVSLRRDGE</sequence>
<organism evidence="1 2">
    <name type="scientific">Rattus norvegicus</name>
    <name type="common">Rat</name>
    <dbReference type="NCBI Taxonomy" id="10116"/>
    <lineage>
        <taxon>Eukaryota</taxon>
        <taxon>Metazoa</taxon>
        <taxon>Chordata</taxon>
        <taxon>Craniata</taxon>
        <taxon>Vertebrata</taxon>
        <taxon>Euteleostomi</taxon>
        <taxon>Mammalia</taxon>
        <taxon>Eutheria</taxon>
        <taxon>Euarchontoglires</taxon>
        <taxon>Glires</taxon>
        <taxon>Rodentia</taxon>
        <taxon>Myomorpha</taxon>
        <taxon>Muroidea</taxon>
        <taxon>Muridae</taxon>
        <taxon>Murinae</taxon>
        <taxon>Rattus</taxon>
    </lineage>
</organism>
<dbReference type="AlphaFoldDB" id="A6JR92"/>